<evidence type="ECO:0000256" key="13">
    <source>
        <dbReference type="ARBA" id="ARBA00022777"/>
    </source>
</evidence>
<feature type="active site" description="GMP-histidine intermediate" evidence="18">
    <location>
        <position position="50"/>
    </location>
</feature>
<keyword evidence="10" id="KW-0169">Cobalamin biosynthesis</keyword>
<evidence type="ECO:0000256" key="14">
    <source>
        <dbReference type="ARBA" id="ARBA00022840"/>
    </source>
</evidence>
<evidence type="ECO:0000256" key="4">
    <source>
        <dbReference type="ARBA" id="ARBA00003889"/>
    </source>
</evidence>
<evidence type="ECO:0000256" key="3">
    <source>
        <dbReference type="ARBA" id="ARBA00001522"/>
    </source>
</evidence>
<evidence type="ECO:0000256" key="2">
    <source>
        <dbReference type="ARBA" id="ARBA00000711"/>
    </source>
</evidence>
<dbReference type="STRING" id="39480.EUAN_18340"/>
<evidence type="ECO:0000256" key="15">
    <source>
        <dbReference type="ARBA" id="ARBA00023134"/>
    </source>
</evidence>
<comment type="caution">
    <text evidence="20">The sequence shown here is derived from an EMBL/GenBank/DDBJ whole genome shotgun (WGS) entry which is preliminary data.</text>
</comment>
<dbReference type="InterPro" id="IPR003203">
    <property type="entry name" value="CobU/CobP"/>
</dbReference>
<dbReference type="Gene3D" id="3.40.50.300">
    <property type="entry name" value="P-loop containing nucleotide triphosphate hydrolases"/>
    <property type="match status" value="1"/>
</dbReference>
<comment type="similarity">
    <text evidence="7">Belongs to the CobU/CobP family.</text>
</comment>
<feature type="binding site" evidence="19">
    <location>
        <position position="62"/>
    </location>
    <ligand>
        <name>GTP</name>
        <dbReference type="ChEBI" id="CHEBI:37565"/>
    </ligand>
</feature>
<feature type="binding site" evidence="19">
    <location>
        <begin position="34"/>
        <end position="36"/>
    </location>
    <ligand>
        <name>GTP</name>
        <dbReference type="ChEBI" id="CHEBI:37565"/>
    </ligand>
</feature>
<dbReference type="PIRSF" id="PIRSF006135">
    <property type="entry name" value="CobU"/>
    <property type="match status" value="1"/>
</dbReference>
<dbReference type="Pfam" id="PF02283">
    <property type="entry name" value="CobU"/>
    <property type="match status" value="1"/>
</dbReference>
<dbReference type="OrthoDB" id="9799422at2"/>
<evidence type="ECO:0000256" key="16">
    <source>
        <dbReference type="ARBA" id="ARBA00029570"/>
    </source>
</evidence>
<evidence type="ECO:0000256" key="6">
    <source>
        <dbReference type="ARBA" id="ARBA00005159"/>
    </source>
</evidence>
<dbReference type="SUPFAM" id="SSF52540">
    <property type="entry name" value="P-loop containing nucleoside triphosphate hydrolases"/>
    <property type="match status" value="1"/>
</dbReference>
<dbReference type="EMBL" id="MKIE01000007">
    <property type="protein sequence ID" value="OHW61831.1"/>
    <property type="molecule type" value="Genomic_DNA"/>
</dbReference>
<keyword evidence="11 20" id="KW-0808">Transferase</keyword>
<proteinExistence type="inferred from homology"/>
<dbReference type="AlphaFoldDB" id="A0A1S1V5A6"/>
<evidence type="ECO:0000256" key="17">
    <source>
        <dbReference type="ARBA" id="ARBA00030571"/>
    </source>
</evidence>
<accession>A0A1S1V5A6</accession>
<sequence>MGKMVLISGGARSGKSRFAENLALDSGKSVVYLATAIAFDEGMKHRIELHRIERPGEWKTLEMHSGFSELRVKEEFESSELVLLDCMTLLISNQMLESELDFDTATMEDFDRLEDSIMSEIETLLEAVESSGKDIVVVSNEVGLGIVPDTRLGSAFRDISGRVNQYLAHVADEVYMVFLGIPSRLK</sequence>
<dbReference type="Proteomes" id="UP000180254">
    <property type="component" value="Unassembled WGS sequence"/>
</dbReference>
<keyword evidence="12 19" id="KW-0547">Nucleotide-binding</keyword>
<evidence type="ECO:0000256" key="9">
    <source>
        <dbReference type="ARBA" id="ARBA00012523"/>
    </source>
</evidence>
<evidence type="ECO:0000256" key="11">
    <source>
        <dbReference type="ARBA" id="ARBA00022679"/>
    </source>
</evidence>
<gene>
    <name evidence="20" type="primary">cobU</name>
    <name evidence="20" type="ORF">EUAN_18340</name>
</gene>
<keyword evidence="13" id="KW-0418">Kinase</keyword>
<dbReference type="GO" id="GO:0043752">
    <property type="term" value="F:adenosylcobinamide kinase activity"/>
    <property type="evidence" value="ECO:0007669"/>
    <property type="project" value="UniProtKB-EC"/>
</dbReference>
<dbReference type="InterPro" id="IPR027417">
    <property type="entry name" value="P-loop_NTPase"/>
</dbReference>
<comment type="pathway">
    <text evidence="6">Cofactor biosynthesis; adenosylcobalamin biosynthesis; adenosylcobalamin from cob(II)yrinate a,c-diamide: step 5/7.</text>
</comment>
<comment type="catalytic activity">
    <reaction evidence="1">
        <text>adenosylcob(III)inamide + ATP = adenosylcob(III)inamide phosphate + ADP + H(+)</text>
        <dbReference type="Rhea" id="RHEA:15769"/>
        <dbReference type="ChEBI" id="CHEBI:2480"/>
        <dbReference type="ChEBI" id="CHEBI:15378"/>
        <dbReference type="ChEBI" id="CHEBI:30616"/>
        <dbReference type="ChEBI" id="CHEBI:58502"/>
        <dbReference type="ChEBI" id="CHEBI:456216"/>
        <dbReference type="EC" id="2.7.1.156"/>
    </reaction>
</comment>
<dbReference type="PANTHER" id="PTHR34848">
    <property type="match status" value="1"/>
</dbReference>
<evidence type="ECO:0000313" key="20">
    <source>
        <dbReference type="EMBL" id="OHW61831.1"/>
    </source>
</evidence>
<dbReference type="NCBIfam" id="NF004469">
    <property type="entry name" value="PRK05800.1"/>
    <property type="match status" value="1"/>
</dbReference>
<evidence type="ECO:0000256" key="8">
    <source>
        <dbReference type="ARBA" id="ARBA00012016"/>
    </source>
</evidence>
<evidence type="ECO:0000256" key="10">
    <source>
        <dbReference type="ARBA" id="ARBA00022573"/>
    </source>
</evidence>
<evidence type="ECO:0000256" key="18">
    <source>
        <dbReference type="PIRSR" id="PIRSR006135-1"/>
    </source>
</evidence>
<dbReference type="GO" id="GO:0005524">
    <property type="term" value="F:ATP binding"/>
    <property type="evidence" value="ECO:0007669"/>
    <property type="project" value="UniProtKB-KW"/>
</dbReference>
<evidence type="ECO:0000313" key="21">
    <source>
        <dbReference type="Proteomes" id="UP000180254"/>
    </source>
</evidence>
<keyword evidence="20" id="KW-0548">Nucleotidyltransferase</keyword>
<dbReference type="EC" id="2.7.7.62" evidence="9"/>
<organism evidence="20 21">
    <name type="scientific">Andreesenia angusta</name>
    <dbReference type="NCBI Taxonomy" id="39480"/>
    <lineage>
        <taxon>Bacteria</taxon>
        <taxon>Bacillati</taxon>
        <taxon>Bacillota</taxon>
        <taxon>Tissierellia</taxon>
        <taxon>Tissierellales</taxon>
        <taxon>Gottschalkiaceae</taxon>
        <taxon>Andreesenia</taxon>
    </lineage>
</organism>
<keyword evidence="15 19" id="KW-0342">GTP-binding</keyword>
<dbReference type="GO" id="GO:0009236">
    <property type="term" value="P:cobalamin biosynthetic process"/>
    <property type="evidence" value="ECO:0007669"/>
    <property type="project" value="UniProtKB-UniPathway"/>
</dbReference>
<keyword evidence="21" id="KW-1185">Reference proteome</keyword>
<dbReference type="CDD" id="cd00544">
    <property type="entry name" value="CobU"/>
    <property type="match status" value="1"/>
</dbReference>
<feature type="binding site" evidence="19">
    <location>
        <begin position="9"/>
        <end position="16"/>
    </location>
    <ligand>
        <name>GTP</name>
        <dbReference type="ChEBI" id="CHEBI:37565"/>
    </ligand>
</feature>
<comment type="catalytic activity">
    <reaction evidence="2">
        <text>adenosylcob(III)inamide phosphate + GTP + H(+) = adenosylcob(III)inamide-GDP + diphosphate</text>
        <dbReference type="Rhea" id="RHEA:22712"/>
        <dbReference type="ChEBI" id="CHEBI:15378"/>
        <dbReference type="ChEBI" id="CHEBI:33019"/>
        <dbReference type="ChEBI" id="CHEBI:37565"/>
        <dbReference type="ChEBI" id="CHEBI:58502"/>
        <dbReference type="ChEBI" id="CHEBI:60487"/>
        <dbReference type="EC" id="2.7.7.62"/>
    </reaction>
</comment>
<comment type="catalytic activity">
    <reaction evidence="3">
        <text>adenosylcob(III)inamide + GTP = adenosylcob(III)inamide phosphate + GDP + H(+)</text>
        <dbReference type="Rhea" id="RHEA:15765"/>
        <dbReference type="ChEBI" id="CHEBI:2480"/>
        <dbReference type="ChEBI" id="CHEBI:15378"/>
        <dbReference type="ChEBI" id="CHEBI:37565"/>
        <dbReference type="ChEBI" id="CHEBI:58189"/>
        <dbReference type="ChEBI" id="CHEBI:58502"/>
        <dbReference type="EC" id="2.7.1.156"/>
    </reaction>
</comment>
<comment type="function">
    <text evidence="4">Catalyzes ATP-dependent phosphorylation of adenosylcobinamide and addition of GMP to adenosylcobinamide phosphate.</text>
</comment>
<feature type="binding site" evidence="19">
    <location>
        <position position="85"/>
    </location>
    <ligand>
        <name>GTP</name>
        <dbReference type="ChEBI" id="CHEBI:37565"/>
    </ligand>
</feature>
<dbReference type="GO" id="GO:0008820">
    <property type="term" value="F:cobinamide phosphate guanylyltransferase activity"/>
    <property type="evidence" value="ECO:0007669"/>
    <property type="project" value="UniProtKB-EC"/>
</dbReference>
<reference evidence="20 21" key="1">
    <citation type="submission" date="2016-09" db="EMBL/GenBank/DDBJ databases">
        <title>Genome sequence of Eubacterium angustum.</title>
        <authorList>
            <person name="Poehlein A."/>
            <person name="Daniel R."/>
        </authorList>
    </citation>
    <scope>NUCLEOTIDE SEQUENCE [LARGE SCALE GENOMIC DNA]</scope>
    <source>
        <strain evidence="20 21">DSM 1989</strain>
    </source>
</reference>
<dbReference type="PANTHER" id="PTHR34848:SF1">
    <property type="entry name" value="BIFUNCTIONAL ADENOSYLCOBALAMIN BIOSYNTHESIS PROTEIN COBU"/>
    <property type="match status" value="1"/>
</dbReference>
<feature type="binding site" evidence="19">
    <location>
        <begin position="51"/>
        <end position="54"/>
    </location>
    <ligand>
        <name>GTP</name>
        <dbReference type="ChEBI" id="CHEBI:37565"/>
    </ligand>
</feature>
<dbReference type="EC" id="2.7.1.156" evidence="8"/>
<name>A0A1S1V5A6_9FIRM</name>
<dbReference type="UniPathway" id="UPA00148">
    <property type="reaction ID" value="UER00236"/>
</dbReference>
<keyword evidence="14" id="KW-0067">ATP-binding</keyword>
<dbReference type="GO" id="GO:0005525">
    <property type="term" value="F:GTP binding"/>
    <property type="evidence" value="ECO:0007669"/>
    <property type="project" value="UniProtKB-KW"/>
</dbReference>
<comment type="pathway">
    <text evidence="5">Cofactor biosynthesis; adenosylcobalamin biosynthesis; adenosylcobalamin from cob(II)yrinate a,c-diamide: step 6/7.</text>
</comment>
<evidence type="ECO:0000256" key="1">
    <source>
        <dbReference type="ARBA" id="ARBA00000312"/>
    </source>
</evidence>
<evidence type="ECO:0000256" key="5">
    <source>
        <dbReference type="ARBA" id="ARBA00004692"/>
    </source>
</evidence>
<evidence type="ECO:0000256" key="7">
    <source>
        <dbReference type="ARBA" id="ARBA00007490"/>
    </source>
</evidence>
<evidence type="ECO:0000256" key="12">
    <source>
        <dbReference type="ARBA" id="ARBA00022741"/>
    </source>
</evidence>
<evidence type="ECO:0000256" key="19">
    <source>
        <dbReference type="PIRSR" id="PIRSR006135-2"/>
    </source>
</evidence>
<protein>
    <recommendedName>
        <fullName evidence="16">Adenosylcobinamide kinase</fullName>
        <ecNumber evidence="8">2.7.1.156</ecNumber>
        <ecNumber evidence="9">2.7.7.62</ecNumber>
    </recommendedName>
    <alternativeName>
        <fullName evidence="17">Adenosylcobinamide-phosphate guanylyltransferase</fullName>
    </alternativeName>
</protein>